<name>A0A4Y9XV41_9APHY</name>
<dbReference type="Gene3D" id="3.40.50.1010">
    <property type="entry name" value="5'-nuclease"/>
    <property type="match status" value="1"/>
</dbReference>
<evidence type="ECO:0000256" key="1">
    <source>
        <dbReference type="ARBA" id="ARBA00007398"/>
    </source>
</evidence>
<accession>A0A4Y9XV41</accession>
<proteinExistence type="inferred from homology"/>
<gene>
    <name evidence="3" type="ORF">EVJ58_g9348</name>
</gene>
<protein>
    <recommendedName>
        <fullName evidence="5">PIN domain-like protein</fullName>
    </recommendedName>
</protein>
<feature type="compositionally biased region" description="Basic and acidic residues" evidence="2">
    <location>
        <begin position="476"/>
        <end position="486"/>
    </location>
</feature>
<dbReference type="InterPro" id="IPR029060">
    <property type="entry name" value="PIN-like_dom_sf"/>
</dbReference>
<dbReference type="STRING" id="34475.A0A4Y9XV41"/>
<evidence type="ECO:0000313" key="3">
    <source>
        <dbReference type="EMBL" id="TFY53632.1"/>
    </source>
</evidence>
<feature type="compositionally biased region" description="Polar residues" evidence="2">
    <location>
        <begin position="589"/>
        <end position="598"/>
    </location>
</feature>
<feature type="region of interest" description="Disordered" evidence="2">
    <location>
        <begin position="516"/>
        <end position="548"/>
    </location>
</feature>
<feature type="compositionally biased region" description="Acidic residues" evidence="2">
    <location>
        <begin position="537"/>
        <end position="548"/>
    </location>
</feature>
<dbReference type="Proteomes" id="UP000298390">
    <property type="component" value="Unassembled WGS sequence"/>
</dbReference>
<feature type="region of interest" description="Disordered" evidence="2">
    <location>
        <begin position="831"/>
        <end position="865"/>
    </location>
</feature>
<evidence type="ECO:0000313" key="4">
    <source>
        <dbReference type="Proteomes" id="UP000298390"/>
    </source>
</evidence>
<dbReference type="PANTHER" id="PTHR15665">
    <property type="entry name" value="ASTEROID PROTEIN"/>
    <property type="match status" value="1"/>
</dbReference>
<feature type="region of interest" description="Disordered" evidence="2">
    <location>
        <begin position="579"/>
        <end position="600"/>
    </location>
</feature>
<sequence>MGVHGLTTYLHERRTALAHTISFPKQHDHQPPKSTTIVIDGWSFIFELVSWAGLPYIYGGEYEAFSRLVVEVVVAWKSVGLDVCFVFDGAYPTPKFPTLVSRATQTTIQVGLLFFRTSAQARSTPRFLRENSLLPPLTYTVCVQTLLDLISSSAARDEPRWLEVHFADEEGDPYAVALAARLGAYVVGRDSDFVVLNAEGYQGYIPLDEMVWIAESTSAAASDAGSVLSSTDGDDDLDPSGFKTVRKPKARKREAESSLVGRGIIPPTTSDTALSLVCNVYSPASLATNLQIPVSLLPLLGALVGNDFTGSSDDAVPTASLARPSTRPRHMQYMFFERQLTHAQRIARVASTLRSLLGPVSAADSPAIQKRKRKRQISSVMELIDAAVNALLLRAPDTTAPGELEAVVERIVEATLQYAIPRADVVFADTTAGPLWQRPGVCPLHGSDACRLEGFLSPPRRPGASADDRSPDDEQPEQHYVRPNLDRSRVGELYMTAYRRGELSPPRAGRFEYRGSVAASRARGPRQGERIGLPGPPEEETEVDDDAVDSEDELVDVVEENSDEEDPLSPLRDALERLDHPSDIPNVKPPSSLTQQARPRSKVITEYVRRGTRLAPEEVTVPFFHDLLAEFTIAAPPSEHEPGTSLPIQLWPEELRHTFLLRALGADTPGIRNLHGGRLTAVLAVRWVVQRMHARALENPSQKEKQIERWTREEVRAFLAAFAWPFTGDVNGKSKATLPPSEEEETSESTSEPTPVPIEERNIQLVTQVSLAGDAIEQFAQLLLLGELAPNPMRYFSGLRFHTALTSPPSAQTREVDILNTTLEDLDEALTTKPTKVKKKRKGGDAVAPTPQKGQRRGPAQSGNMYDVLAAMGA</sequence>
<reference evidence="3 4" key="1">
    <citation type="submission" date="2019-01" db="EMBL/GenBank/DDBJ databases">
        <title>Genome sequencing of the rare red list fungi Fomitopsis rosea.</title>
        <authorList>
            <person name="Buettner E."/>
            <person name="Kellner H."/>
        </authorList>
    </citation>
    <scope>NUCLEOTIDE SEQUENCE [LARGE SCALE GENOMIC DNA]</scope>
    <source>
        <strain evidence="3 4">DSM 105464</strain>
    </source>
</reference>
<dbReference type="InterPro" id="IPR026832">
    <property type="entry name" value="Asteroid"/>
</dbReference>
<dbReference type="PANTHER" id="PTHR15665:SF1">
    <property type="entry name" value="PROTEIN ASTEROID HOMOLOG 1"/>
    <property type="match status" value="1"/>
</dbReference>
<comment type="caution">
    <text evidence="3">The sequence shown here is derived from an EMBL/GenBank/DDBJ whole genome shotgun (WGS) entry which is preliminary data.</text>
</comment>
<feature type="region of interest" description="Disordered" evidence="2">
    <location>
        <begin position="732"/>
        <end position="758"/>
    </location>
</feature>
<dbReference type="SUPFAM" id="SSF88723">
    <property type="entry name" value="PIN domain-like"/>
    <property type="match status" value="1"/>
</dbReference>
<dbReference type="EMBL" id="SEKV01000796">
    <property type="protein sequence ID" value="TFY53632.1"/>
    <property type="molecule type" value="Genomic_DNA"/>
</dbReference>
<evidence type="ECO:0008006" key="5">
    <source>
        <dbReference type="Google" id="ProtNLM"/>
    </source>
</evidence>
<organism evidence="3 4">
    <name type="scientific">Rhodofomes roseus</name>
    <dbReference type="NCBI Taxonomy" id="34475"/>
    <lineage>
        <taxon>Eukaryota</taxon>
        <taxon>Fungi</taxon>
        <taxon>Dikarya</taxon>
        <taxon>Basidiomycota</taxon>
        <taxon>Agaricomycotina</taxon>
        <taxon>Agaricomycetes</taxon>
        <taxon>Polyporales</taxon>
        <taxon>Rhodofomes</taxon>
    </lineage>
</organism>
<feature type="region of interest" description="Disordered" evidence="2">
    <location>
        <begin position="453"/>
        <end position="486"/>
    </location>
</feature>
<comment type="similarity">
    <text evidence="1">Belongs to the asteroid family.</text>
</comment>
<feature type="region of interest" description="Disordered" evidence="2">
    <location>
        <begin position="224"/>
        <end position="250"/>
    </location>
</feature>
<dbReference type="AlphaFoldDB" id="A0A4Y9XV41"/>
<evidence type="ECO:0000256" key="2">
    <source>
        <dbReference type="SAM" id="MobiDB-lite"/>
    </source>
</evidence>